<dbReference type="InterPro" id="IPR003594">
    <property type="entry name" value="HATPase_dom"/>
</dbReference>
<evidence type="ECO:0000256" key="5">
    <source>
        <dbReference type="ARBA" id="ARBA00022679"/>
    </source>
</evidence>
<dbReference type="EMBL" id="JBHUIJ010000005">
    <property type="protein sequence ID" value="MFD2236911.1"/>
    <property type="molecule type" value="Genomic_DNA"/>
</dbReference>
<dbReference type="CDD" id="cd06225">
    <property type="entry name" value="HAMP"/>
    <property type="match status" value="1"/>
</dbReference>
<dbReference type="PROSITE" id="PS50109">
    <property type="entry name" value="HIS_KIN"/>
    <property type="match status" value="1"/>
</dbReference>
<evidence type="ECO:0000259" key="8">
    <source>
        <dbReference type="PROSITE" id="PS50885"/>
    </source>
</evidence>
<evidence type="ECO:0000256" key="3">
    <source>
        <dbReference type="ARBA" id="ARBA00012438"/>
    </source>
</evidence>
<comment type="subcellular location">
    <subcellularLocation>
        <location evidence="2">Membrane</location>
    </subcellularLocation>
</comment>
<keyword evidence="10" id="KW-1185">Reference proteome</keyword>
<dbReference type="PRINTS" id="PR00344">
    <property type="entry name" value="BCTRLSENSOR"/>
</dbReference>
<dbReference type="InterPro" id="IPR004358">
    <property type="entry name" value="Sig_transdc_His_kin-like_C"/>
</dbReference>
<dbReference type="InterPro" id="IPR003661">
    <property type="entry name" value="HisK_dim/P_dom"/>
</dbReference>
<dbReference type="Pfam" id="PF00672">
    <property type="entry name" value="HAMP"/>
    <property type="match status" value="1"/>
</dbReference>
<dbReference type="Gene3D" id="3.30.565.10">
    <property type="entry name" value="Histidine kinase-like ATPase, C-terminal domain"/>
    <property type="match status" value="1"/>
</dbReference>
<feature type="domain" description="Histidine kinase" evidence="7">
    <location>
        <begin position="300"/>
        <end position="517"/>
    </location>
</feature>
<dbReference type="InterPro" id="IPR036890">
    <property type="entry name" value="HATPase_C_sf"/>
</dbReference>
<dbReference type="Pfam" id="PF00512">
    <property type="entry name" value="HisKA"/>
    <property type="match status" value="1"/>
</dbReference>
<feature type="domain" description="HAMP" evidence="8">
    <location>
        <begin position="208"/>
        <end position="260"/>
    </location>
</feature>
<sequence>MPIRERILVLLLVVAAFIASSIAITWVGLRTTEGVVQRIAETQRRFQALNDVEQSVSNHAEQIAEVLLLGEEQMDDFLRASLAVDESLRKLGDLASESAGAEGRFDTALVQRLGEVHRAIALAAEHIFRLREEGRQAEAVAAFRSDVEYQLSYEFKTLLASATSEARGELAAELAEARERQARLVAIAILLSILTSLSCAALGRLLYRDIVHPVRRLRQGADAIAQGDLDHRVGIAGRGDFSRLAASFDAMAKTLKEKQEGLAAAQLGLEREVRARTRELTLANERLQRIDGQRAQFFADVSHELRTPLTILRGEADVALRAGDGESHRDSLSRIRAQAAEMGRLLEELLAFARSESEDVPLDLEPVELARVLGEAIADSQVLAERAGVSVESRVEDPSMILQADAARLRQVFLIGLDNAIKYSARGDLVTVSAIRIAGEAQIVISDSGIGLPDGEGEQAFERFYRGPAARGRSPGGLGLGLSIARTIVERHRGEIALEGREEGAGARLRIRLPLVPR</sequence>
<evidence type="ECO:0000259" key="7">
    <source>
        <dbReference type="PROSITE" id="PS50109"/>
    </source>
</evidence>
<keyword evidence="4" id="KW-0597">Phosphoprotein</keyword>
<dbReference type="Gene3D" id="6.10.340.10">
    <property type="match status" value="1"/>
</dbReference>
<dbReference type="SMART" id="SM00304">
    <property type="entry name" value="HAMP"/>
    <property type="match status" value="1"/>
</dbReference>
<dbReference type="InterPro" id="IPR036097">
    <property type="entry name" value="HisK_dim/P_sf"/>
</dbReference>
<dbReference type="InterPro" id="IPR003660">
    <property type="entry name" value="HAMP_dom"/>
</dbReference>
<dbReference type="Gene3D" id="1.10.287.130">
    <property type="match status" value="1"/>
</dbReference>
<evidence type="ECO:0000313" key="9">
    <source>
        <dbReference type="EMBL" id="MFD2236911.1"/>
    </source>
</evidence>
<dbReference type="SUPFAM" id="SSF158472">
    <property type="entry name" value="HAMP domain-like"/>
    <property type="match status" value="1"/>
</dbReference>
<protein>
    <recommendedName>
        <fullName evidence="3">histidine kinase</fullName>
        <ecNumber evidence="3">2.7.13.3</ecNumber>
    </recommendedName>
</protein>
<proteinExistence type="predicted"/>
<dbReference type="PROSITE" id="PS50885">
    <property type="entry name" value="HAMP"/>
    <property type="match status" value="1"/>
</dbReference>
<dbReference type="RefSeq" id="WP_209739575.1">
    <property type="nucleotide sequence ID" value="NZ_CP072611.1"/>
</dbReference>
<dbReference type="GO" id="GO:0005524">
    <property type="term" value="F:ATP binding"/>
    <property type="evidence" value="ECO:0007669"/>
    <property type="project" value="UniProtKB-KW"/>
</dbReference>
<keyword evidence="5" id="KW-0808">Transferase</keyword>
<keyword evidence="9" id="KW-0547">Nucleotide-binding</keyword>
<evidence type="ECO:0000256" key="2">
    <source>
        <dbReference type="ARBA" id="ARBA00004370"/>
    </source>
</evidence>
<dbReference type="Proteomes" id="UP001597371">
    <property type="component" value="Unassembled WGS sequence"/>
</dbReference>
<dbReference type="CDD" id="cd00075">
    <property type="entry name" value="HATPase"/>
    <property type="match status" value="1"/>
</dbReference>
<reference evidence="10" key="1">
    <citation type="journal article" date="2019" name="Int. J. Syst. Evol. Microbiol.">
        <title>The Global Catalogue of Microorganisms (GCM) 10K type strain sequencing project: providing services to taxonomists for standard genome sequencing and annotation.</title>
        <authorList>
            <consortium name="The Broad Institute Genomics Platform"/>
            <consortium name="The Broad Institute Genome Sequencing Center for Infectious Disease"/>
            <person name="Wu L."/>
            <person name="Ma J."/>
        </authorList>
    </citation>
    <scope>NUCLEOTIDE SEQUENCE [LARGE SCALE GENOMIC DNA]</scope>
    <source>
        <strain evidence="10">ZS-35-S2</strain>
    </source>
</reference>
<keyword evidence="6" id="KW-0418">Kinase</keyword>
<dbReference type="SMART" id="SM00388">
    <property type="entry name" value="HisKA"/>
    <property type="match status" value="1"/>
</dbReference>
<evidence type="ECO:0000313" key="10">
    <source>
        <dbReference type="Proteomes" id="UP001597371"/>
    </source>
</evidence>
<accession>A0ABW5CJ36</accession>
<dbReference type="SUPFAM" id="SSF55874">
    <property type="entry name" value="ATPase domain of HSP90 chaperone/DNA topoisomerase II/histidine kinase"/>
    <property type="match status" value="1"/>
</dbReference>
<dbReference type="PANTHER" id="PTHR43547:SF2">
    <property type="entry name" value="HYBRID SIGNAL TRANSDUCTION HISTIDINE KINASE C"/>
    <property type="match status" value="1"/>
</dbReference>
<name>A0ABW5CJ36_9HYPH</name>
<organism evidence="9 10">
    <name type="scientific">Aureimonas populi</name>
    <dbReference type="NCBI Taxonomy" id="1701758"/>
    <lineage>
        <taxon>Bacteria</taxon>
        <taxon>Pseudomonadati</taxon>
        <taxon>Pseudomonadota</taxon>
        <taxon>Alphaproteobacteria</taxon>
        <taxon>Hyphomicrobiales</taxon>
        <taxon>Aurantimonadaceae</taxon>
        <taxon>Aureimonas</taxon>
    </lineage>
</organism>
<dbReference type="EC" id="2.7.13.3" evidence="3"/>
<evidence type="ECO:0000256" key="1">
    <source>
        <dbReference type="ARBA" id="ARBA00000085"/>
    </source>
</evidence>
<dbReference type="SUPFAM" id="SSF47384">
    <property type="entry name" value="Homodimeric domain of signal transducing histidine kinase"/>
    <property type="match status" value="1"/>
</dbReference>
<evidence type="ECO:0000256" key="6">
    <source>
        <dbReference type="ARBA" id="ARBA00022777"/>
    </source>
</evidence>
<comment type="caution">
    <text evidence="9">The sequence shown here is derived from an EMBL/GenBank/DDBJ whole genome shotgun (WGS) entry which is preliminary data.</text>
</comment>
<evidence type="ECO:0000256" key="4">
    <source>
        <dbReference type="ARBA" id="ARBA00022553"/>
    </source>
</evidence>
<dbReference type="SMART" id="SM00387">
    <property type="entry name" value="HATPase_c"/>
    <property type="match status" value="1"/>
</dbReference>
<keyword evidence="9" id="KW-0067">ATP-binding</keyword>
<dbReference type="PANTHER" id="PTHR43547">
    <property type="entry name" value="TWO-COMPONENT HISTIDINE KINASE"/>
    <property type="match status" value="1"/>
</dbReference>
<gene>
    <name evidence="9" type="ORF">ACFSKQ_05455</name>
</gene>
<comment type="catalytic activity">
    <reaction evidence="1">
        <text>ATP + protein L-histidine = ADP + protein N-phospho-L-histidine.</text>
        <dbReference type="EC" id="2.7.13.3"/>
    </reaction>
</comment>
<dbReference type="InterPro" id="IPR005467">
    <property type="entry name" value="His_kinase_dom"/>
</dbReference>
<dbReference type="Pfam" id="PF02518">
    <property type="entry name" value="HATPase_c"/>
    <property type="match status" value="1"/>
</dbReference>
<dbReference type="CDD" id="cd00082">
    <property type="entry name" value="HisKA"/>
    <property type="match status" value="1"/>
</dbReference>